<keyword evidence="4" id="KW-1185">Reference proteome</keyword>
<sequence>MDDLKDELRDGLERIAAAGSPATTVDAAAAVRRGRRVRRARRSAAAVIVAAAVGTGAAAAVLPGGGGENGVVQATGYPSPLTAEAAFGWLPRGYGQTGASGGDDGETEPVFLLKAGTDRKPKAVELTLYAPGTEAMPKVPKKGWRSVELVDGRVAYWTVEPGGSGEDAAELSWQNRQGRWVVLSIGDRGIADSATVLRIAAGVRFQDEPAAFPVRVTGVPGGLEVLGASVTRRPQGVEFDLGHRTTPGDPRMPNDYLRLEIRPADAGDRRFYGTNTTVDGDPAQDSRLPHSGPDLDVDGGGQRLIVFDAEGRRVRIEAAGRTLERLQAAGGLAGLYRRITFLGSDPGKWTTRPLA</sequence>
<accession>A0ABW2Y281</accession>
<feature type="transmembrane region" description="Helical" evidence="2">
    <location>
        <begin position="43"/>
        <end position="62"/>
    </location>
</feature>
<evidence type="ECO:0000313" key="4">
    <source>
        <dbReference type="Proteomes" id="UP001597063"/>
    </source>
</evidence>
<reference evidence="4" key="1">
    <citation type="journal article" date="2019" name="Int. J. Syst. Evol. Microbiol.">
        <title>The Global Catalogue of Microorganisms (GCM) 10K type strain sequencing project: providing services to taxonomists for standard genome sequencing and annotation.</title>
        <authorList>
            <consortium name="The Broad Institute Genomics Platform"/>
            <consortium name="The Broad Institute Genome Sequencing Center for Infectious Disease"/>
            <person name="Wu L."/>
            <person name="Ma J."/>
        </authorList>
    </citation>
    <scope>NUCLEOTIDE SEQUENCE [LARGE SCALE GENOMIC DNA]</scope>
    <source>
        <strain evidence="4">JCM 9371</strain>
    </source>
</reference>
<comment type="caution">
    <text evidence="3">The sequence shown here is derived from an EMBL/GenBank/DDBJ whole genome shotgun (WGS) entry which is preliminary data.</text>
</comment>
<organism evidence="3 4">
    <name type="scientific">Actinomadura fibrosa</name>
    <dbReference type="NCBI Taxonomy" id="111802"/>
    <lineage>
        <taxon>Bacteria</taxon>
        <taxon>Bacillati</taxon>
        <taxon>Actinomycetota</taxon>
        <taxon>Actinomycetes</taxon>
        <taxon>Streptosporangiales</taxon>
        <taxon>Thermomonosporaceae</taxon>
        <taxon>Actinomadura</taxon>
    </lineage>
</organism>
<keyword evidence="2" id="KW-1133">Transmembrane helix</keyword>
<dbReference type="RefSeq" id="WP_131756041.1">
    <property type="nucleotide sequence ID" value="NZ_CAACUY010000011.1"/>
</dbReference>
<keyword evidence="2" id="KW-0812">Transmembrane</keyword>
<keyword evidence="2" id="KW-0472">Membrane</keyword>
<evidence type="ECO:0000256" key="1">
    <source>
        <dbReference type="SAM" id="MobiDB-lite"/>
    </source>
</evidence>
<dbReference type="Proteomes" id="UP001597063">
    <property type="component" value="Unassembled WGS sequence"/>
</dbReference>
<proteinExistence type="predicted"/>
<protein>
    <submittedName>
        <fullName evidence="3">Uncharacterized protein</fullName>
    </submittedName>
</protein>
<name>A0ABW2Y281_9ACTN</name>
<dbReference type="EMBL" id="JBHTGP010000033">
    <property type="protein sequence ID" value="MFD0691843.1"/>
    <property type="molecule type" value="Genomic_DNA"/>
</dbReference>
<evidence type="ECO:0000256" key="2">
    <source>
        <dbReference type="SAM" id="Phobius"/>
    </source>
</evidence>
<evidence type="ECO:0000313" key="3">
    <source>
        <dbReference type="EMBL" id="MFD0691843.1"/>
    </source>
</evidence>
<feature type="region of interest" description="Disordered" evidence="1">
    <location>
        <begin position="271"/>
        <end position="295"/>
    </location>
</feature>
<gene>
    <name evidence="3" type="ORF">ACFQZM_45645</name>
</gene>